<dbReference type="eggNOG" id="ENOG5032ZGB">
    <property type="taxonomic scope" value="Bacteria"/>
</dbReference>
<keyword evidence="1" id="KW-0812">Transmembrane</keyword>
<dbReference type="RefSeq" id="WP_080519512.1">
    <property type="nucleotide sequence ID" value="NZ_MPLS01000031.1"/>
</dbReference>
<gene>
    <name evidence="2" type="ORF">BMR96_07975</name>
</gene>
<dbReference type="STRING" id="33968.BMS77_08805"/>
<feature type="transmembrane region" description="Helical" evidence="1">
    <location>
        <begin position="56"/>
        <end position="73"/>
    </location>
</feature>
<comment type="caution">
    <text evidence="2">The sequence shown here is derived from an EMBL/GenBank/DDBJ whole genome shotgun (WGS) entry which is preliminary data.</text>
</comment>
<dbReference type="AlphaFoldDB" id="A0A1X0VC58"/>
<dbReference type="Pfam" id="PF11694">
    <property type="entry name" value="DUF3290"/>
    <property type="match status" value="1"/>
</dbReference>
<keyword evidence="1" id="KW-1133">Transmembrane helix</keyword>
<evidence type="ECO:0000256" key="1">
    <source>
        <dbReference type="SAM" id="Phobius"/>
    </source>
</evidence>
<evidence type="ECO:0008006" key="4">
    <source>
        <dbReference type="Google" id="ProtNLM"/>
    </source>
</evidence>
<organism evidence="2 3">
    <name type="scientific">Leuconostoc pseudomesenteroides</name>
    <dbReference type="NCBI Taxonomy" id="33968"/>
    <lineage>
        <taxon>Bacteria</taxon>
        <taxon>Bacillati</taxon>
        <taxon>Bacillota</taxon>
        <taxon>Bacilli</taxon>
        <taxon>Lactobacillales</taxon>
        <taxon>Lactobacillaceae</taxon>
        <taxon>Leuconostoc</taxon>
    </lineage>
</organism>
<reference evidence="2 3" key="1">
    <citation type="journal article" date="2017" name="Front. Microbiol.">
        <title>Genomic Characterization of Dairy Associated Leuconostoc Species and Diversity of Leuconostocs in Undefined Mixed Mesophilic Starter Cultures.</title>
        <authorList>
            <person name="Frantzen C.A."/>
            <person name="Kot W."/>
            <person name="Pedersen T.B."/>
            <person name="Ardo Y.M."/>
            <person name="Broadbent J.R."/>
            <person name="Neve H."/>
            <person name="Hansen L.H."/>
            <person name="Dal Bello F."/>
            <person name="Ostlie H.M."/>
            <person name="Kleppen H.P."/>
            <person name="Vogensen F.K."/>
            <person name="Holo H."/>
        </authorList>
    </citation>
    <scope>NUCLEOTIDE SEQUENCE [LARGE SCALE GENOMIC DNA]</scope>
    <source>
        <strain evidence="2 3">LMGCF08</strain>
    </source>
</reference>
<accession>A0A1X0VC58</accession>
<sequence>MFTFNVSKFYSAKYLAQQTNINDTIGIYLMVIAFVFMAVGAVAFLRNRMQKRYRDLSIIALLLFLFLAGARYTDYQQAKSRDDQQTQMASFVNEFATEQGIAKDKIFFNTQVVSDGMIVKMSQKYYHVTISADQQSYTLTRAYLVNPEVKVVK</sequence>
<evidence type="ECO:0000313" key="3">
    <source>
        <dbReference type="Proteomes" id="UP000192288"/>
    </source>
</evidence>
<proteinExistence type="predicted"/>
<protein>
    <recommendedName>
        <fullName evidence="4">DUF3290 domain-containing protein</fullName>
    </recommendedName>
</protein>
<dbReference type="InterPro" id="IPR021707">
    <property type="entry name" value="DUF3290"/>
</dbReference>
<name>A0A1X0VC58_LEUPS</name>
<keyword evidence="1" id="KW-0472">Membrane</keyword>
<feature type="transmembrane region" description="Helical" evidence="1">
    <location>
        <begin position="25"/>
        <end position="44"/>
    </location>
</feature>
<evidence type="ECO:0000313" key="2">
    <source>
        <dbReference type="EMBL" id="ORI97303.1"/>
    </source>
</evidence>
<dbReference type="EMBL" id="MPLS01000031">
    <property type="protein sequence ID" value="ORI97303.1"/>
    <property type="molecule type" value="Genomic_DNA"/>
</dbReference>
<dbReference type="Proteomes" id="UP000192288">
    <property type="component" value="Unassembled WGS sequence"/>
</dbReference>